<dbReference type="GO" id="GO:0042632">
    <property type="term" value="P:cholesterol homeostasis"/>
    <property type="evidence" value="ECO:0007669"/>
    <property type="project" value="TreeGrafter"/>
</dbReference>
<feature type="disulfide bond" evidence="7">
    <location>
        <begin position="175"/>
        <end position="201"/>
    </location>
</feature>
<evidence type="ECO:0000256" key="4">
    <source>
        <dbReference type="ARBA" id="ARBA00022729"/>
    </source>
</evidence>
<feature type="domain" description="Vitellogenin" evidence="9">
    <location>
        <begin position="37"/>
        <end position="657"/>
    </location>
</feature>
<dbReference type="PANTHER" id="PTHR13769:SF5">
    <property type="entry name" value="APOLIPOPROTEIN B-100-RELATED"/>
    <property type="match status" value="1"/>
</dbReference>
<evidence type="ECO:0000259" key="9">
    <source>
        <dbReference type="PROSITE" id="PS51211"/>
    </source>
</evidence>
<sequence length="3296" mass="366973">MGDTKLCLLLLLSTALAQQDVGSAEESTPTCLLAKRYKNFRNYVYQYEAETYNTVNGASDTKNGPKVSCKVEIDVPQTCSFVLRTTECSLSELVEAPSDGAPVYRPSAEADAFRAAMEKNSLKVAVKGETEVKLFPEQDEPTNILNIKRGIVSALMVPSLEEDKNNNMATVHGICQTAGIKINAREDIATDVTITRDLSACDGFVAQREATSPLAIITGMHYPLSKLIESTQTCTYQFDNQKKHMTSGSCTEKHILLPFSNKNEYGVSSMVKQTLTLEGTNKINDRIFDYEEANLKTLSMEAADDKNAIQTTEVMLATFKELIGLPDSQGHQRASTFQKLVSELRALTYETMKPALKEMVDTSVPLTFQALGQCGTPECTSAILQSLRHFDVDALEIDAATYAVARLSNPSARLVQDILEMAKYKQSKSIMFALSHVAMRQFVAEGKITPEIVAVSEFVASILGADCAGEKDVTFLTLRAIGNMGQVMEQADPTLKSTLLKCMRQPTTTLSVQVAAIQAFRQMSLTDEVRSNLQRVSQYGKGAVQKRLAAYLMVMRTPEASNIEMVKKILTQDQNVQVKAFVASHVNNIINSNDPQTSKWGRDLAEGLQDIEVDASGDIREYSRNYKTDAHIPQGDVHTSMQGNVIFDPSSQLPREVMLQTTLQVFGERVDLWEFGMEGKGFEPTIEALFGKNGFFPDTVSKAMYWTGDKMPEKMVKILENWGIQLKTDKQVPENLMREVVRNFNKLAKNVKAQETPEAMAYLRILGTELGYIKASELREYAEWTHMYTTGLAMQMSKHYLQEWTSGTENTVTAHYIFMDNGFSLPTATGFPLKVALSGTIVPRAKGGLNIAQPVKELSFMPSMGLEFVTKMGVHIPKFMDAGLEMHTNMYHESKLNAKITMAKNQIKLSIPAPEGSTQFFRVSNRLLSVSSGQATLMPSVSEARTNVQECSPLFSGIKYCSTARYSMANSDEAPYFPLNGETKFAVDIEPTGEVSEYTATVTYDVLSEGKEGRQKVDSIKVALKAEGSQPTEATAAIKYNRNRNVVTTSIQIPDYNVEAGIKVGMTDSKARGKQITIDVSNHNIPKMSLIARAKMEAMREGLVQAQLIVPSMSTDATLTATLRKDADLTLEVESDIKLPETSSLQRVTFIYGEENMKVQVKSDMNTEIHKMLPSTEAVQNWLEQLSQDILDQKVVKTDMKLRHIYNKAIEASQIWMDKVSTNAPYIAQLRQNMPKLVMPTMPEKLYLQTEGAFKYQFNKDTITVTIPLPMGGKSSEDLRIPPVVRTPELSVHQVGLMVHSQEFTVPAFSIPSEYDLTLPLFGMAEVSAKVNSNLYNWEATISAGNDSVEAPAYVAKYRIAADSPIDILSYTTEGSARISDAPLETLKTTVTFTLNHKYLDTRVNMEQSNIIQDSVKATGLYEIEAFSPLGMQTSLKCTLQTSVASEINGDINVDGSFTFGSVSGSTSLSSTFLVNPGTEATAESTFRVSIPIAQITNKMKLSVTPDQKSFESTTNVNHEAIKHTTKLNIEHKNAEFTVKTDCVTKAAERMLRNQFDLFATMEKVSVRFDSQVDDQANRALAAIMASLDNNGLEMNTDASLNYHENRSAHKGVLLLNRNGLTTSCTTNLQIFALNVENAVQGNIDSTGATMSVSGKGTFQENSAELKIDGKAGMSEVHLNGLFKADLFNGNTRNLVNFRLNEDGLVLSDSMAASYNEITTDTTHSLKINLESLKFTSVSDNIISESNSYKHDITVDVHRYILAMIVNNDLKILGANFINNAKFDAEPFKMSATGLLKGAYGEEELRHTYEITYADKTASAKCTNNGKLLGAQMTHSSELEIAGLSAKYNAEARFNSPVLRLSGTMTTDVKPFTVTVDGIVNSDGELNLYGKQTGDLYSKFLLKAEPLHITHSLECRASSSHQLDNGVTVETSLQNKIDSLLVPEEQSISMKMESKVNNHAFNQEVTAYNKAERMGMELTGAISTNLLNKDGDNNQDFAISGFLKYDKNSDSHVIEMPFMDILPVIMEKLTMTLQRVTRHTIDMLEEVDAKYNIRATFEEKTIELKEVIESFDVNMFVQDLKNFINSISIDKYVQIVRDIVPTEEITRVLKSIWQTIVTWVKKNNIVEKLNAVYLKVEEIVAQYEIENMIEQAMNNAVEIMKQYKVKETMQSAVDTLKSVDFQPLIEKFTEMQNKLAEELKAFDFQQMMDDLKEYLNRILENIKSIDFERYAKVAKQKFVEMSRVPCFGKLYGEFKITSPEHNLETTAEFLNSTTTSETPEFSATLNSQLTSTFDLLAYNLDATAHIAAPKRNRLSLTESVKVNHMSFSVDHQGSATLYGITGQASAKTTAKATTEPYTAEFVNNAFLAVESGFSTTLETSYNHKVNMPVANIFSETTMTQKSLAQLEAGTITVTMGNEGSGKWAIFEYSDEGTHKSDLEIVLNPETAKITFSAVTNSDLLKMKQNMNAEATPFSRINMDARAETETSFIKSSIVELKGEAQVEEPRLLLTATHNTEMTGRVEGVIANSLEFEVTPFEVRFDSKNKENTKLSFPLKMSGKVDLQNDFAFTINPAEQKSSWTGLARFNQYKYSHFFTMGNGEKEMHVFATLNGDANLDMLMVPIDIPEMTVPFIGITTPSVNGLSLWEDAGLRKILITPQQTFSLDSKLKYTKNPEMMTVEIDMEPVFNAINKNVNVVRKHLEQGKDKAADLLSTSYNQAKEQYEKLNIEVPNTIPMPAISMPTLHMPAVLRKIKLPKVSMPKMQQTLLIPTLGDLNYEFSMKTAMLTLNANADLLNQDNIIARFNAQSASEFPILNAKSSGTSTLNTAGMSLGTTLSLEHAMLEGSHTGTITLNKEVTEASIANVAKINLPSVAVEIHQELTGNPVEGLNIFMSSPSAGLLGVQMQTKSATNLNGRFYSRYPSEPQTDVDILGIEMNVDSNKLNIQSSWNMEVPREMLLGIKERVPEITSTFNIKDMMSEQADAVYEIINRLQVSLQRAVEYLKDQGQVMYARAADKIRDTDLFELPSIVSENAKILLEKYEKLFTTLVDAALTFLRETKLEVPGYDEKLSIFEIYAEISTFIGDFTEDAITRIPEMLASYSEAAIEYIRNVEFTMPGSSHIVSGREILDDLTTLFKKIQRQIITTVKDLSNISLETIVEKLSQFMLISIDRTKEFITSLTSQDLNIVVKWAKDVYTDFIDSRIVRHITDRAAEALSVAEQYYMQLKSKFDEVFVDFTLEQLNADIQAWIQSIIERLTDFQNNITEYLVEVSKKIKAHVTVSDDKIDVTIPFPFKLA</sequence>
<dbReference type="Gene3D" id="2.30.230.10">
    <property type="entry name" value="Lipovitellin, beta-sheet shell regions, chain A"/>
    <property type="match status" value="1"/>
</dbReference>
<feature type="signal peptide" evidence="8">
    <location>
        <begin position="1"/>
        <end position="17"/>
    </location>
</feature>
<keyword evidence="6" id="KW-0325">Glycoprotein</keyword>
<keyword evidence="5" id="KW-0445">Lipid transport</keyword>
<protein>
    <recommendedName>
        <fullName evidence="9">Vitellogenin domain-containing protein</fullName>
    </recommendedName>
</protein>
<dbReference type="GO" id="GO:0034359">
    <property type="term" value="C:mature chylomicron"/>
    <property type="evidence" value="ECO:0007669"/>
    <property type="project" value="TreeGrafter"/>
</dbReference>
<accession>A0AAV6GTY4</accession>
<dbReference type="GO" id="GO:0005811">
    <property type="term" value="C:lipid droplet"/>
    <property type="evidence" value="ECO:0007669"/>
    <property type="project" value="UniProtKB-SubCell"/>
</dbReference>
<gene>
    <name evidence="10" type="ORF">AALO_G00110630</name>
</gene>
<keyword evidence="11" id="KW-1185">Reference proteome</keyword>
<keyword evidence="2" id="KW-0813">Transport</keyword>
<proteinExistence type="predicted"/>
<dbReference type="SUPFAM" id="SSF48431">
    <property type="entry name" value="Lipovitellin-phosvitin complex, superhelical domain"/>
    <property type="match status" value="1"/>
</dbReference>
<dbReference type="InterPro" id="IPR015816">
    <property type="entry name" value="Vitellinogen_b-sht_N"/>
</dbReference>
<dbReference type="PROSITE" id="PS51211">
    <property type="entry name" value="VITELLOGENIN"/>
    <property type="match status" value="1"/>
</dbReference>
<dbReference type="SMART" id="SM01169">
    <property type="entry name" value="DUF1943"/>
    <property type="match status" value="1"/>
</dbReference>
<feature type="chain" id="PRO_5044000445" description="Vitellogenin domain-containing protein" evidence="8">
    <location>
        <begin position="18"/>
        <end position="3296"/>
    </location>
</feature>
<dbReference type="Pfam" id="PF09172">
    <property type="entry name" value="Vit_open_b-sht"/>
    <property type="match status" value="1"/>
</dbReference>
<dbReference type="GO" id="GO:0030301">
    <property type="term" value="P:cholesterol transport"/>
    <property type="evidence" value="ECO:0007669"/>
    <property type="project" value="TreeGrafter"/>
</dbReference>
<dbReference type="Gene3D" id="1.25.10.20">
    <property type="entry name" value="Vitellinogen, superhelical"/>
    <property type="match status" value="1"/>
</dbReference>
<evidence type="ECO:0000256" key="6">
    <source>
        <dbReference type="ARBA" id="ARBA00023180"/>
    </source>
</evidence>
<dbReference type="Pfam" id="PF01347">
    <property type="entry name" value="Vitellogenin_N"/>
    <property type="match status" value="1"/>
</dbReference>
<dbReference type="EMBL" id="JADWDJ010000008">
    <property type="protein sequence ID" value="KAG5276862.1"/>
    <property type="molecule type" value="Genomic_DNA"/>
</dbReference>
<evidence type="ECO:0000256" key="1">
    <source>
        <dbReference type="ARBA" id="ARBA00004613"/>
    </source>
</evidence>
<evidence type="ECO:0000256" key="5">
    <source>
        <dbReference type="ARBA" id="ARBA00023055"/>
    </source>
</evidence>
<dbReference type="FunFam" id="2.30.230.10:FF:000003">
    <property type="entry name" value="Apolipoprotein B"/>
    <property type="match status" value="1"/>
</dbReference>
<dbReference type="SMART" id="SM00638">
    <property type="entry name" value="LPD_N"/>
    <property type="match status" value="1"/>
</dbReference>
<comment type="caution">
    <text evidence="7">Lacks conserved residue(s) required for the propagation of feature annotation.</text>
</comment>
<dbReference type="GO" id="GO:0006642">
    <property type="term" value="P:triglyceride mobilization"/>
    <property type="evidence" value="ECO:0007669"/>
    <property type="project" value="TreeGrafter"/>
</dbReference>
<evidence type="ECO:0000313" key="11">
    <source>
        <dbReference type="Proteomes" id="UP000823561"/>
    </source>
</evidence>
<evidence type="ECO:0000313" key="10">
    <source>
        <dbReference type="EMBL" id="KAG5276862.1"/>
    </source>
</evidence>
<dbReference type="InterPro" id="IPR052418">
    <property type="entry name" value="Apolipoprotein_B"/>
</dbReference>
<dbReference type="Gene3D" id="2.20.50.20">
    <property type="entry name" value="Lipovitellin. Chain A, domain 3"/>
    <property type="match status" value="1"/>
</dbReference>
<dbReference type="InterPro" id="IPR001747">
    <property type="entry name" value="Vitellogenin_N"/>
</dbReference>
<evidence type="ECO:0000256" key="7">
    <source>
        <dbReference type="PROSITE-ProRule" id="PRU00557"/>
    </source>
</evidence>
<keyword evidence="4 8" id="KW-0732">Signal</keyword>
<dbReference type="Proteomes" id="UP000823561">
    <property type="component" value="Chromosome 8"/>
</dbReference>
<evidence type="ECO:0000256" key="2">
    <source>
        <dbReference type="ARBA" id="ARBA00022448"/>
    </source>
</evidence>
<evidence type="ECO:0000256" key="3">
    <source>
        <dbReference type="ARBA" id="ARBA00022525"/>
    </source>
</evidence>
<evidence type="ECO:0000256" key="8">
    <source>
        <dbReference type="SAM" id="SignalP"/>
    </source>
</evidence>
<dbReference type="GO" id="GO:0042953">
    <property type="term" value="P:lipoprotein transport"/>
    <property type="evidence" value="ECO:0007669"/>
    <property type="project" value="TreeGrafter"/>
</dbReference>
<dbReference type="GO" id="GO:0050750">
    <property type="term" value="F:low-density lipoprotein particle receptor binding"/>
    <property type="evidence" value="ECO:0007669"/>
    <property type="project" value="TreeGrafter"/>
</dbReference>
<dbReference type="InterPro" id="IPR009454">
    <property type="entry name" value="Lipid_transpt_open_b-sht"/>
</dbReference>
<dbReference type="GO" id="GO:0008201">
    <property type="term" value="F:heparin binding"/>
    <property type="evidence" value="ECO:0007669"/>
    <property type="project" value="UniProtKB-KW"/>
</dbReference>
<keyword evidence="3" id="KW-0964">Secreted</keyword>
<dbReference type="SUPFAM" id="SSF56968">
    <property type="entry name" value="Lipovitellin-phosvitin complex, beta-sheet shell regions"/>
    <property type="match status" value="2"/>
</dbReference>
<keyword evidence="7" id="KW-1015">Disulfide bond</keyword>
<dbReference type="InterPro" id="IPR015817">
    <property type="entry name" value="Vitellinogen_open_b-sht_sub1"/>
</dbReference>
<dbReference type="GO" id="GO:0005737">
    <property type="term" value="C:cytoplasm"/>
    <property type="evidence" value="ECO:0007669"/>
    <property type="project" value="UniProtKB-SubCell"/>
</dbReference>
<dbReference type="Pfam" id="PF06448">
    <property type="entry name" value="DUF1081"/>
    <property type="match status" value="1"/>
</dbReference>
<dbReference type="PANTHER" id="PTHR13769">
    <property type="entry name" value="APOLIPOPROTEIN B"/>
    <property type="match status" value="1"/>
</dbReference>
<reference evidence="10" key="1">
    <citation type="submission" date="2020-10" db="EMBL/GenBank/DDBJ databases">
        <title>Chromosome-scale genome assembly of the Allis shad, Alosa alosa.</title>
        <authorList>
            <person name="Margot Z."/>
            <person name="Christophe K."/>
            <person name="Cabau C."/>
            <person name="Louis A."/>
            <person name="Berthelot C."/>
            <person name="Parey E."/>
            <person name="Roest Crollius H."/>
            <person name="Montfort J."/>
            <person name="Robinson-Rechavi M."/>
            <person name="Bucao C."/>
            <person name="Bouchez O."/>
            <person name="Gislard M."/>
            <person name="Lluch J."/>
            <person name="Milhes M."/>
            <person name="Lampietro C."/>
            <person name="Lopez Roques C."/>
            <person name="Donnadieu C."/>
            <person name="Braasch I."/>
            <person name="Desvignes T."/>
            <person name="Postlethwait J."/>
            <person name="Bobe J."/>
            <person name="Guiguen Y."/>
        </authorList>
    </citation>
    <scope>NUCLEOTIDE SEQUENCE</scope>
    <source>
        <strain evidence="10">M-15738</strain>
        <tissue evidence="10">Blood</tissue>
    </source>
</reference>
<comment type="subcellular location">
    <subcellularLocation>
        <location evidence="1">Secreted</location>
    </subcellularLocation>
</comment>
<comment type="caution">
    <text evidence="10">The sequence shown here is derived from an EMBL/GenBank/DDBJ whole genome shotgun (WGS) entry which is preliminary data.</text>
</comment>
<dbReference type="GO" id="GO:0034361">
    <property type="term" value="C:very-low-density lipoprotein particle"/>
    <property type="evidence" value="ECO:0007669"/>
    <property type="project" value="UniProtKB-KW"/>
</dbReference>
<dbReference type="GO" id="GO:0008203">
    <property type="term" value="P:cholesterol metabolic process"/>
    <property type="evidence" value="ECO:0007669"/>
    <property type="project" value="UniProtKB-KW"/>
</dbReference>
<dbReference type="InterPro" id="IPR015255">
    <property type="entry name" value="Vitellinogen_open_b-sht"/>
</dbReference>
<dbReference type="GO" id="GO:0034362">
    <property type="term" value="C:low-density lipoprotein particle"/>
    <property type="evidence" value="ECO:0007669"/>
    <property type="project" value="UniProtKB-KW"/>
</dbReference>
<dbReference type="InterPro" id="IPR015819">
    <property type="entry name" value="Lipid_transp_b-sht_shell"/>
</dbReference>
<organism evidence="10 11">
    <name type="scientific">Alosa alosa</name>
    <name type="common">allis shad</name>
    <dbReference type="NCBI Taxonomy" id="278164"/>
    <lineage>
        <taxon>Eukaryota</taxon>
        <taxon>Metazoa</taxon>
        <taxon>Chordata</taxon>
        <taxon>Craniata</taxon>
        <taxon>Vertebrata</taxon>
        <taxon>Euteleostomi</taxon>
        <taxon>Actinopterygii</taxon>
        <taxon>Neopterygii</taxon>
        <taxon>Teleostei</taxon>
        <taxon>Clupei</taxon>
        <taxon>Clupeiformes</taxon>
        <taxon>Clupeoidei</taxon>
        <taxon>Clupeidae</taxon>
        <taxon>Alosa</taxon>
    </lineage>
</organism>
<dbReference type="Gene3D" id="2.20.80.10">
    <property type="entry name" value="Lipovitellin-phosvitin complex, chain A, domain 4"/>
    <property type="match status" value="1"/>
</dbReference>
<dbReference type="InterPro" id="IPR011030">
    <property type="entry name" value="Lipovitellin_superhlx_dom"/>
</dbReference>
<dbReference type="GO" id="GO:0120020">
    <property type="term" value="F:cholesterol transfer activity"/>
    <property type="evidence" value="ECO:0007669"/>
    <property type="project" value="TreeGrafter"/>
</dbReference>
<name>A0AAV6GTY4_9TELE</name>